<evidence type="ECO:0008006" key="3">
    <source>
        <dbReference type="Google" id="ProtNLM"/>
    </source>
</evidence>
<gene>
    <name evidence="1" type="ORF">MSP8886_00788</name>
</gene>
<sequence length="101" mass="11171">MSTNTVLNQTWAAHIEKWRSSGLSAKAFCEQEDLVYHQFGYWRQKFSPADDSPTESKLVPVTLAMPSQHTSDLEILLPNGVLIRGIDSSNIPLVTSLVAAL</sequence>
<dbReference type="NCBIfam" id="NF047593">
    <property type="entry name" value="IS66_ISAeme5_TnpA"/>
    <property type="match status" value="1"/>
</dbReference>
<accession>A0A1A8T6W0</accession>
<dbReference type="OrthoDB" id="5878741at2"/>
<proteinExistence type="predicted"/>
<keyword evidence="2" id="KW-1185">Reference proteome</keyword>
<evidence type="ECO:0000313" key="2">
    <source>
        <dbReference type="Proteomes" id="UP000092544"/>
    </source>
</evidence>
<reference evidence="1 2" key="1">
    <citation type="submission" date="2016-06" db="EMBL/GenBank/DDBJ databases">
        <authorList>
            <person name="Kjaerup R.B."/>
            <person name="Dalgaard T.S."/>
            <person name="Juul-Madsen H.R."/>
        </authorList>
    </citation>
    <scope>NUCLEOTIDE SEQUENCE [LARGE SCALE GENOMIC DNA]</scope>
    <source>
        <strain evidence="1 2">CECT 8886</strain>
    </source>
</reference>
<name>A0A1A8T6W0_9GAMM</name>
<dbReference type="AlphaFoldDB" id="A0A1A8T6W0"/>
<evidence type="ECO:0000313" key="1">
    <source>
        <dbReference type="EMBL" id="SBS27054.1"/>
    </source>
</evidence>
<dbReference type="STRING" id="1792290.MSP8886_00788"/>
<dbReference type="Proteomes" id="UP000092544">
    <property type="component" value="Unassembled WGS sequence"/>
</dbReference>
<organism evidence="1 2">
    <name type="scientific">Marinomonas spartinae</name>
    <dbReference type="NCBI Taxonomy" id="1792290"/>
    <lineage>
        <taxon>Bacteria</taxon>
        <taxon>Pseudomonadati</taxon>
        <taxon>Pseudomonadota</taxon>
        <taxon>Gammaproteobacteria</taxon>
        <taxon>Oceanospirillales</taxon>
        <taxon>Oceanospirillaceae</taxon>
        <taxon>Marinomonas</taxon>
    </lineage>
</organism>
<protein>
    <recommendedName>
        <fullName evidence="3">IS66 family insertion sequence element accessory protein TnpB</fullName>
    </recommendedName>
</protein>
<dbReference type="RefSeq" id="WP_067012833.1">
    <property type="nucleotide sequence ID" value="NZ_FLOB01000001.1"/>
</dbReference>
<dbReference type="EMBL" id="FLOB01000001">
    <property type="protein sequence ID" value="SBS27054.1"/>
    <property type="molecule type" value="Genomic_DNA"/>
</dbReference>